<evidence type="ECO:0000259" key="1">
    <source>
        <dbReference type="Pfam" id="PF08401"/>
    </source>
</evidence>
<proteinExistence type="predicted"/>
<evidence type="ECO:0000259" key="2">
    <source>
        <dbReference type="Pfam" id="PF18818"/>
    </source>
</evidence>
<name>A0A9J7AMM6_9PROT</name>
<dbReference type="AlphaFoldDB" id="A0A9J7AMM6"/>
<dbReference type="Pfam" id="PF08401">
    <property type="entry name" value="ArdcN"/>
    <property type="match status" value="1"/>
</dbReference>
<organism evidence="3 4">
    <name type="scientific">Nisaea acidiphila</name>
    <dbReference type="NCBI Taxonomy" id="1862145"/>
    <lineage>
        <taxon>Bacteria</taxon>
        <taxon>Pseudomonadati</taxon>
        <taxon>Pseudomonadota</taxon>
        <taxon>Alphaproteobacteria</taxon>
        <taxon>Rhodospirillales</taxon>
        <taxon>Thalassobaculaceae</taxon>
        <taxon>Nisaea</taxon>
    </lineage>
</organism>
<dbReference type="GO" id="GO:0003697">
    <property type="term" value="F:single-stranded DNA binding"/>
    <property type="evidence" value="ECO:0007669"/>
    <property type="project" value="InterPro"/>
</dbReference>
<sequence>MTDKSPKTDHMQAVTDRIIAALEEGVRPWQKPRDAGEIPEQPLRVTGEAYRGINVIALWMAAQASGYTSPYWMTYRQAGELGGQVRKGEKGAAVFYAGTMNANEEDEAETDEDTRVIRFMRSYTVFNADQIDGLHANFYPAPSEPRPAAERNDTAERYFAATGSDVRHGGNQAFYAYGSAADYIRMPPYETFADAEEYYATLAHEHIHWTKGPGRLERDFGRKKWGDDRYALEELFAELGSAFLGASLGLRPDHLSDHASYIQSWLKVLKDDKRAIFRAASHAQKAVDYLDGFQQAAAMPEAAE</sequence>
<feature type="domain" description="N-terminal" evidence="1">
    <location>
        <begin position="9"/>
        <end position="126"/>
    </location>
</feature>
<accession>A0A9J7AMM6</accession>
<dbReference type="InterPro" id="IPR017113">
    <property type="entry name" value="Antirestriction_ArdC"/>
</dbReference>
<dbReference type="InterPro" id="IPR041459">
    <property type="entry name" value="MPTase-PolyVal"/>
</dbReference>
<dbReference type="Pfam" id="PF18818">
    <property type="entry name" value="MPTase-PolyVal"/>
    <property type="match status" value="1"/>
</dbReference>
<protein>
    <submittedName>
        <fullName evidence="3">Zincin-like metallopeptidase domain-containing protein</fullName>
    </submittedName>
</protein>
<dbReference type="EMBL" id="CP102480">
    <property type="protein sequence ID" value="UUX48899.1"/>
    <property type="molecule type" value="Genomic_DNA"/>
</dbReference>
<dbReference type="Proteomes" id="UP001060336">
    <property type="component" value="Chromosome"/>
</dbReference>
<dbReference type="PIRSF" id="PIRSF037112">
    <property type="entry name" value="Antirestriction_ArdC"/>
    <property type="match status" value="1"/>
</dbReference>
<dbReference type="KEGG" id="naci:NUH88_16025"/>
<gene>
    <name evidence="3" type="ORF">NUH88_16025</name>
</gene>
<dbReference type="InterPro" id="IPR013610">
    <property type="entry name" value="ArdC_N"/>
</dbReference>
<dbReference type="RefSeq" id="WP_257767400.1">
    <property type="nucleotide sequence ID" value="NZ_CP102480.1"/>
</dbReference>
<evidence type="ECO:0000313" key="4">
    <source>
        <dbReference type="Proteomes" id="UP001060336"/>
    </source>
</evidence>
<reference evidence="3" key="1">
    <citation type="submission" date="2022-08" db="EMBL/GenBank/DDBJ databases">
        <title>Nisaea acidiphila sp. nov., isolated from a marine algal debris and emended description of the genus Nisaea Urios et al. 2008.</title>
        <authorList>
            <person name="Kwon K."/>
        </authorList>
    </citation>
    <scope>NUCLEOTIDE SEQUENCE</scope>
    <source>
        <strain evidence="3">MEBiC11861</strain>
    </source>
</reference>
<evidence type="ECO:0000313" key="3">
    <source>
        <dbReference type="EMBL" id="UUX48899.1"/>
    </source>
</evidence>
<keyword evidence="4" id="KW-1185">Reference proteome</keyword>
<feature type="domain" description="Polyvalent protein metallopeptidase" evidence="2">
    <location>
        <begin position="154"/>
        <end position="282"/>
    </location>
</feature>